<dbReference type="InterPro" id="IPR023631">
    <property type="entry name" value="Amidase_dom"/>
</dbReference>
<comment type="caution">
    <text evidence="2">The sequence shown here is derived from an EMBL/GenBank/DDBJ whole genome shotgun (WGS) entry which is preliminary data.</text>
</comment>
<dbReference type="InParanoid" id="A0A1Q3AQJ5"/>
<dbReference type="STRING" id="3775.A0A1Q3AQJ5"/>
<name>A0A1Q3AQJ5_CEPFO</name>
<dbReference type="Gene3D" id="3.90.1300.10">
    <property type="entry name" value="Amidase signature (AS) domain"/>
    <property type="match status" value="1"/>
</dbReference>
<feature type="non-terminal residue" evidence="2">
    <location>
        <position position="276"/>
    </location>
</feature>
<evidence type="ECO:0000313" key="2">
    <source>
        <dbReference type="EMBL" id="GAV57832.1"/>
    </source>
</evidence>
<reference evidence="3" key="1">
    <citation type="submission" date="2016-04" db="EMBL/GenBank/DDBJ databases">
        <title>Cephalotus genome sequencing.</title>
        <authorList>
            <person name="Fukushima K."/>
            <person name="Hasebe M."/>
            <person name="Fang X."/>
        </authorList>
    </citation>
    <scope>NUCLEOTIDE SEQUENCE [LARGE SCALE GENOMIC DNA]</scope>
    <source>
        <strain evidence="3">cv. St1</strain>
    </source>
</reference>
<evidence type="ECO:0000259" key="1">
    <source>
        <dbReference type="Pfam" id="PF01425"/>
    </source>
</evidence>
<dbReference type="Pfam" id="PF01425">
    <property type="entry name" value="Amidase"/>
    <property type="match status" value="1"/>
</dbReference>
<dbReference type="EMBL" id="BDDD01000043">
    <property type="protein sequence ID" value="GAV57832.1"/>
    <property type="molecule type" value="Genomic_DNA"/>
</dbReference>
<keyword evidence="3" id="KW-1185">Reference proteome</keyword>
<proteinExistence type="predicted"/>
<dbReference type="Proteomes" id="UP000187406">
    <property type="component" value="Unassembled WGS sequence"/>
</dbReference>
<dbReference type="OrthoDB" id="245563at2759"/>
<gene>
    <name evidence="2" type="ORF">CFOL_v3_01368</name>
</gene>
<feature type="domain" description="Amidase" evidence="1">
    <location>
        <begin position="19"/>
        <end position="131"/>
    </location>
</feature>
<protein>
    <submittedName>
        <fullName evidence="2">Amidase domain-containing protein</fullName>
    </submittedName>
</protein>
<dbReference type="SUPFAM" id="SSF75304">
    <property type="entry name" value="Amidase signature (AS) enzymes"/>
    <property type="match status" value="1"/>
</dbReference>
<accession>A0A1Q3AQJ5</accession>
<dbReference type="PANTHER" id="PTHR46310:SF7">
    <property type="entry name" value="AMIDASE 1"/>
    <property type="match status" value="1"/>
</dbReference>
<dbReference type="InterPro" id="IPR036928">
    <property type="entry name" value="AS_sf"/>
</dbReference>
<evidence type="ECO:0000313" key="3">
    <source>
        <dbReference type="Proteomes" id="UP000187406"/>
    </source>
</evidence>
<feature type="non-terminal residue" evidence="2">
    <location>
        <position position="1"/>
    </location>
</feature>
<dbReference type="AlphaFoldDB" id="A0A1Q3AQJ5"/>
<sequence length="276" mass="29839">TGLGNPDWCRTYSAVTSIATVVLAGLKGGATCVDKTVMDKMAYSTNRENQNYGTPRNSCAPDRVPEGSSGSAVAVGATLVDFSLVLFTIETDTRGSVRVPASYCGIVGFRPSHGVVSTVALIPMAQSFGTVVVVSFARDPIILNRVGHILLQMPDINPARPTQLIIEEDYFQLSSIPNDEILVKSVEKLVCSGLLIHNYEGHIVNHKVLGDYFKDTVPSLKHFMSNGNENKDRNIPSLAALSSVMLSMQRYIFKKNHGEGVTTVKPSLGPEISERV</sequence>
<organism evidence="2 3">
    <name type="scientific">Cephalotus follicularis</name>
    <name type="common">Albany pitcher plant</name>
    <dbReference type="NCBI Taxonomy" id="3775"/>
    <lineage>
        <taxon>Eukaryota</taxon>
        <taxon>Viridiplantae</taxon>
        <taxon>Streptophyta</taxon>
        <taxon>Embryophyta</taxon>
        <taxon>Tracheophyta</taxon>
        <taxon>Spermatophyta</taxon>
        <taxon>Magnoliopsida</taxon>
        <taxon>eudicotyledons</taxon>
        <taxon>Gunneridae</taxon>
        <taxon>Pentapetalae</taxon>
        <taxon>rosids</taxon>
        <taxon>fabids</taxon>
        <taxon>Oxalidales</taxon>
        <taxon>Cephalotaceae</taxon>
        <taxon>Cephalotus</taxon>
    </lineage>
</organism>
<dbReference type="PANTHER" id="PTHR46310">
    <property type="entry name" value="AMIDASE 1"/>
    <property type="match status" value="1"/>
</dbReference>